<dbReference type="InterPro" id="IPR007563">
    <property type="entry name" value="DUF554"/>
</dbReference>
<evidence type="ECO:0008006" key="4">
    <source>
        <dbReference type="Google" id="ProtNLM"/>
    </source>
</evidence>
<evidence type="ECO:0000313" key="2">
    <source>
        <dbReference type="EMBL" id="OUQ06008.1"/>
    </source>
</evidence>
<dbReference type="PANTHER" id="PTHR36111">
    <property type="entry name" value="INNER MEMBRANE PROTEIN-RELATED"/>
    <property type="match status" value="1"/>
</dbReference>
<dbReference type="Proteomes" id="UP000196258">
    <property type="component" value="Unassembled WGS sequence"/>
</dbReference>
<keyword evidence="1" id="KW-0472">Membrane</keyword>
<proteinExistence type="predicted"/>
<protein>
    <recommendedName>
        <fullName evidence="4">DUF554 domain-containing protein</fullName>
    </recommendedName>
</protein>
<dbReference type="RefSeq" id="WP_087255330.1">
    <property type="nucleotide sequence ID" value="NZ_CAJFOD010000105.1"/>
</dbReference>
<feature type="transmembrane region" description="Helical" evidence="1">
    <location>
        <begin position="6"/>
        <end position="21"/>
    </location>
</feature>
<dbReference type="EMBL" id="NFLB01000003">
    <property type="protein sequence ID" value="OUQ06008.1"/>
    <property type="molecule type" value="Genomic_DNA"/>
</dbReference>
<feature type="transmembrane region" description="Helical" evidence="1">
    <location>
        <begin position="97"/>
        <end position="122"/>
    </location>
</feature>
<dbReference type="PANTHER" id="PTHR36111:SF2">
    <property type="entry name" value="INNER MEMBRANE PROTEIN"/>
    <property type="match status" value="1"/>
</dbReference>
<evidence type="ECO:0000313" key="3">
    <source>
        <dbReference type="Proteomes" id="UP000196258"/>
    </source>
</evidence>
<dbReference type="AlphaFoldDB" id="A0A1Y4EFB2"/>
<name>A0A1Y4EFB2_9FIRM</name>
<keyword evidence="1" id="KW-1133">Transmembrane helix</keyword>
<accession>A0A1Y4EFB2</accession>
<gene>
    <name evidence="2" type="ORF">B5E91_04145</name>
</gene>
<sequence length="226" mass="23938">MLGTLVNTFAVIIGASIGLLIKKGIPERIGDSLMKGLGLCSLYIGISGAFKGENTLIMIISIVLGIGIGEGIDIDSRVNSVVKRIESKFFRKKGKNNIAQGFISASLLFCVGSMTLVGAMNAGLLGDNTMLYTKSAMDFCSSIIFASTLGIGVLLSAIFVLIYQGGLTLLAIYAAPLLNNQVINEMTCVGSLIIIAMGLNILGITKIKLMNYIPAMFLPIIICMFI</sequence>
<dbReference type="Pfam" id="PF04474">
    <property type="entry name" value="DUF554"/>
    <property type="match status" value="1"/>
</dbReference>
<evidence type="ECO:0000256" key="1">
    <source>
        <dbReference type="SAM" id="Phobius"/>
    </source>
</evidence>
<reference evidence="3" key="1">
    <citation type="submission" date="2017-04" db="EMBL/GenBank/DDBJ databases">
        <title>Function of individual gut microbiota members based on whole genome sequencing of pure cultures obtained from chicken caecum.</title>
        <authorList>
            <person name="Medvecky M."/>
            <person name="Cejkova D."/>
            <person name="Polansky O."/>
            <person name="Karasova D."/>
            <person name="Kubasova T."/>
            <person name="Cizek A."/>
            <person name="Rychlik I."/>
        </authorList>
    </citation>
    <scope>NUCLEOTIDE SEQUENCE [LARGE SCALE GENOMIC DNA]</scope>
    <source>
        <strain evidence="3">An149</strain>
    </source>
</reference>
<organism evidence="2 3">
    <name type="scientific">Thomasclavelia spiroformis</name>
    <dbReference type="NCBI Taxonomy" id="29348"/>
    <lineage>
        <taxon>Bacteria</taxon>
        <taxon>Bacillati</taxon>
        <taxon>Bacillota</taxon>
        <taxon>Erysipelotrichia</taxon>
        <taxon>Erysipelotrichales</taxon>
        <taxon>Coprobacillaceae</taxon>
        <taxon>Thomasclavelia</taxon>
    </lineage>
</organism>
<feature type="transmembrane region" description="Helical" evidence="1">
    <location>
        <begin position="142"/>
        <end position="175"/>
    </location>
</feature>
<comment type="caution">
    <text evidence="2">The sequence shown here is derived from an EMBL/GenBank/DDBJ whole genome shotgun (WGS) entry which is preliminary data.</text>
</comment>
<keyword evidence="1" id="KW-0812">Transmembrane</keyword>
<feature type="transmembrane region" description="Helical" evidence="1">
    <location>
        <begin position="182"/>
        <end position="203"/>
    </location>
</feature>